<sequence length="169" mass="18233">MNLFDKLAIRLSVTRMEMLVISGLLAGLLTGIVLDVFHNGAVPADTFTTGDNQKPISDARVDSLLREAALLHTAAPRKSTQQDGTARTQNSPTEAEATASAEPTGTIVFSSASPEELSTIPGIGKVMAERLIEFRQSRHGNIAGFEDLLEVKGIGRKRLETLQQHLILE</sequence>
<evidence type="ECO:0000313" key="3">
    <source>
        <dbReference type="EMBL" id="MBF0635675.1"/>
    </source>
</evidence>
<organism evidence="3 4">
    <name type="scientific">Prosthecochloris ethylica</name>
    <dbReference type="NCBI Taxonomy" id="2743976"/>
    <lineage>
        <taxon>Bacteria</taxon>
        <taxon>Pseudomonadati</taxon>
        <taxon>Chlorobiota</taxon>
        <taxon>Chlorobiia</taxon>
        <taxon>Chlorobiales</taxon>
        <taxon>Chlorobiaceae</taxon>
        <taxon>Prosthecochloris</taxon>
    </lineage>
</organism>
<dbReference type="InterPro" id="IPR010994">
    <property type="entry name" value="RuvA_2-like"/>
</dbReference>
<feature type="compositionally biased region" description="Low complexity" evidence="1">
    <location>
        <begin position="91"/>
        <end position="104"/>
    </location>
</feature>
<proteinExistence type="predicted"/>
<evidence type="ECO:0000259" key="2">
    <source>
        <dbReference type="SMART" id="SM00278"/>
    </source>
</evidence>
<dbReference type="PANTHER" id="PTHR21180">
    <property type="entry name" value="ENDONUCLEASE/EXONUCLEASE/PHOSPHATASE FAMILY DOMAIN-CONTAINING PROTEIN 1"/>
    <property type="match status" value="1"/>
</dbReference>
<reference evidence="3 4" key="1">
    <citation type="journal article" date="2020" name="Microorganisms">
        <title>Simultaneous Genome Sequencing of Prosthecochloris ethylica and Desulfuromonas acetoxidans within a Syntrophic Mixture Reveals Unique Pili and Protein Interactions.</title>
        <authorList>
            <person name="Kyndt J.A."/>
            <person name="Van Beeumen J.J."/>
            <person name="Meyer T.E."/>
        </authorList>
    </citation>
    <scope>NUCLEOTIDE SEQUENCE [LARGE SCALE GENOMIC DNA]</scope>
    <source>
        <strain evidence="3 4">N3</strain>
    </source>
</reference>
<feature type="domain" description="Helix-hairpin-helix DNA-binding motif class 1" evidence="2">
    <location>
        <begin position="115"/>
        <end position="134"/>
    </location>
</feature>
<comment type="caution">
    <text evidence="3">The sequence shown here is derived from an EMBL/GenBank/DDBJ whole genome shotgun (WGS) entry which is preliminary data.</text>
</comment>
<accession>A0ABR9XNY2</accession>
<dbReference type="EMBL" id="JADGII010000001">
    <property type="protein sequence ID" value="MBF0635675.1"/>
    <property type="molecule type" value="Genomic_DNA"/>
</dbReference>
<dbReference type="InterPro" id="IPR051675">
    <property type="entry name" value="Endo/Exo/Phosphatase_dom_1"/>
</dbReference>
<evidence type="ECO:0000256" key="1">
    <source>
        <dbReference type="SAM" id="MobiDB-lite"/>
    </source>
</evidence>
<protein>
    <submittedName>
        <fullName evidence="3">Helix-hairpin-helix domain-containing protein</fullName>
    </submittedName>
</protein>
<dbReference type="SUPFAM" id="SSF47781">
    <property type="entry name" value="RuvA domain 2-like"/>
    <property type="match status" value="1"/>
</dbReference>
<dbReference type="Pfam" id="PF12836">
    <property type="entry name" value="HHH_3"/>
    <property type="match status" value="1"/>
</dbReference>
<feature type="region of interest" description="Disordered" evidence="1">
    <location>
        <begin position="75"/>
        <end position="106"/>
    </location>
</feature>
<gene>
    <name evidence="3" type="ORF">INT08_00575</name>
</gene>
<dbReference type="Proteomes" id="UP000619838">
    <property type="component" value="Unassembled WGS sequence"/>
</dbReference>
<dbReference type="PANTHER" id="PTHR21180:SF32">
    <property type="entry name" value="ENDONUCLEASE_EXONUCLEASE_PHOSPHATASE FAMILY DOMAIN-CONTAINING PROTEIN 1"/>
    <property type="match status" value="1"/>
</dbReference>
<name>A0ABR9XNY2_9CHLB</name>
<evidence type="ECO:0000313" key="4">
    <source>
        <dbReference type="Proteomes" id="UP000619838"/>
    </source>
</evidence>
<dbReference type="RefSeq" id="WP_175186886.1">
    <property type="nucleotide sequence ID" value="NZ_JABVZQ010000002.1"/>
</dbReference>
<feature type="compositionally biased region" description="Polar residues" evidence="1">
    <location>
        <begin position="78"/>
        <end position="90"/>
    </location>
</feature>
<keyword evidence="4" id="KW-1185">Reference proteome</keyword>
<dbReference type="InterPro" id="IPR003583">
    <property type="entry name" value="Hlx-hairpin-Hlx_DNA-bd_motif"/>
</dbReference>
<dbReference type="Gene3D" id="1.10.150.320">
    <property type="entry name" value="Photosystem II 12 kDa extrinsic protein"/>
    <property type="match status" value="1"/>
</dbReference>
<feature type="domain" description="Helix-hairpin-helix DNA-binding motif class 1" evidence="2">
    <location>
        <begin position="146"/>
        <end position="165"/>
    </location>
</feature>
<dbReference type="SMART" id="SM00278">
    <property type="entry name" value="HhH1"/>
    <property type="match status" value="2"/>
</dbReference>